<proteinExistence type="predicted"/>
<evidence type="ECO:0000313" key="2">
    <source>
        <dbReference type="EMBL" id="MDF8333390.1"/>
    </source>
</evidence>
<keyword evidence="1" id="KW-0812">Transmembrane</keyword>
<dbReference type="EMBL" id="JAROCY010000007">
    <property type="protein sequence ID" value="MDF8333390.1"/>
    <property type="molecule type" value="Genomic_DNA"/>
</dbReference>
<feature type="transmembrane region" description="Helical" evidence="1">
    <location>
        <begin position="60"/>
        <end position="84"/>
    </location>
</feature>
<dbReference type="SUPFAM" id="SSF52096">
    <property type="entry name" value="ClpP/crotonase"/>
    <property type="match status" value="1"/>
</dbReference>
<reference evidence="2 3" key="1">
    <citation type="submission" date="2023-03" db="EMBL/GenBank/DDBJ databases">
        <title>Novosphingobium cyanobacteriorum sp. nov., isolated from a eutrophic reservoir during the Microcystis bloom period.</title>
        <authorList>
            <person name="Kang M."/>
            <person name="Le V."/>
            <person name="Ko S.-R."/>
            <person name="Lee S.-A."/>
            <person name="Ahn C.-Y."/>
        </authorList>
    </citation>
    <scope>NUCLEOTIDE SEQUENCE [LARGE SCALE GENOMIC DNA]</scope>
    <source>
        <strain evidence="2 3">HBC54</strain>
    </source>
</reference>
<name>A0ABT6CJZ2_9SPHN</name>
<keyword evidence="3" id="KW-1185">Reference proteome</keyword>
<organism evidence="2 3">
    <name type="scientific">Novosphingobium cyanobacteriorum</name>
    <dbReference type="NCBI Taxonomy" id="3024215"/>
    <lineage>
        <taxon>Bacteria</taxon>
        <taxon>Pseudomonadati</taxon>
        <taxon>Pseudomonadota</taxon>
        <taxon>Alphaproteobacteria</taxon>
        <taxon>Sphingomonadales</taxon>
        <taxon>Sphingomonadaceae</taxon>
        <taxon>Novosphingobium</taxon>
    </lineage>
</organism>
<feature type="transmembrane region" description="Helical" evidence="1">
    <location>
        <begin position="29"/>
        <end position="48"/>
    </location>
</feature>
<gene>
    <name evidence="2" type="ORF">POM99_09275</name>
</gene>
<protein>
    <submittedName>
        <fullName evidence="2">Uncharacterized protein</fullName>
    </submittedName>
</protein>
<feature type="transmembrane region" description="Helical" evidence="1">
    <location>
        <begin position="96"/>
        <end position="116"/>
    </location>
</feature>
<dbReference type="RefSeq" id="WP_277277031.1">
    <property type="nucleotide sequence ID" value="NZ_JAROCY010000007.1"/>
</dbReference>
<keyword evidence="1" id="KW-1133">Transmembrane helix</keyword>
<accession>A0ABT6CJZ2</accession>
<evidence type="ECO:0000256" key="1">
    <source>
        <dbReference type="SAM" id="Phobius"/>
    </source>
</evidence>
<evidence type="ECO:0000313" key="3">
    <source>
        <dbReference type="Proteomes" id="UP001222770"/>
    </source>
</evidence>
<dbReference type="Gene3D" id="3.30.300.250">
    <property type="match status" value="1"/>
</dbReference>
<sequence length="411" mass="43842">MSYAYPEDERTGNYVMDHWRGNLPLANSYWINGGIVLFLANIAIGAAAMSLRDSSFSLQFVAIAGIVAFALLIVLWVWAAVGIWRSASRHAGRGGSSGWAVVAKAMMVLGALNQVVQLARIEPLLADHTQLAAGMDPIGESARLTVDGDALTLSGWISSGSSGQFAALLGKHPEVHRILLRSQGGRTREATSIAAAISARKLDTMAVGPCASSCTIVFLAGKHRFAESGSSLGFHSPSLAGLTDDVAKASSPEMRDAYEKAGLPAEFIERALSTSSKSIWSPTEVELVQAGVINAFSRARIVDSNQSTAKAINKAGARQIDNYTVLSGARANGTELVYLYTVNVPADRIPRGTMQRIGRGIQLEECSNKGMHLLIRSGASMSYEYRDPAGRLAGTYRLDRCPEIPDYPPSA</sequence>
<keyword evidence="1" id="KW-0472">Membrane</keyword>
<comment type="caution">
    <text evidence="2">The sequence shown here is derived from an EMBL/GenBank/DDBJ whole genome shotgun (WGS) entry which is preliminary data.</text>
</comment>
<dbReference type="InterPro" id="IPR029045">
    <property type="entry name" value="ClpP/crotonase-like_dom_sf"/>
</dbReference>
<dbReference type="Proteomes" id="UP001222770">
    <property type="component" value="Unassembled WGS sequence"/>
</dbReference>
<dbReference type="Gene3D" id="3.90.226.10">
    <property type="entry name" value="2-enoyl-CoA Hydratase, Chain A, domain 1"/>
    <property type="match status" value="1"/>
</dbReference>